<evidence type="ECO:0000259" key="1">
    <source>
        <dbReference type="Pfam" id="PF00270"/>
    </source>
</evidence>
<keyword evidence="3" id="KW-1185">Reference proteome</keyword>
<dbReference type="InterPro" id="IPR011545">
    <property type="entry name" value="DEAD/DEAH_box_helicase_dom"/>
</dbReference>
<name>A0A183DA72_9BILA</name>
<accession>A0A183DA72</accession>
<reference evidence="2 3" key="2">
    <citation type="submission" date="2018-11" db="EMBL/GenBank/DDBJ databases">
        <authorList>
            <consortium name="Pathogen Informatics"/>
        </authorList>
    </citation>
    <scope>NUCLEOTIDE SEQUENCE [LARGE SCALE GENOMIC DNA]</scope>
</reference>
<organism evidence="4">
    <name type="scientific">Gongylonema pulchrum</name>
    <dbReference type="NCBI Taxonomy" id="637853"/>
    <lineage>
        <taxon>Eukaryota</taxon>
        <taxon>Metazoa</taxon>
        <taxon>Ecdysozoa</taxon>
        <taxon>Nematoda</taxon>
        <taxon>Chromadorea</taxon>
        <taxon>Rhabditida</taxon>
        <taxon>Spirurina</taxon>
        <taxon>Spiruromorpha</taxon>
        <taxon>Spiruroidea</taxon>
        <taxon>Gongylonematidae</taxon>
        <taxon>Gongylonema</taxon>
    </lineage>
</organism>
<evidence type="ECO:0000313" key="4">
    <source>
        <dbReference type="WBParaSite" id="GPUH_0000562101-mRNA-1"/>
    </source>
</evidence>
<reference evidence="4" key="1">
    <citation type="submission" date="2016-06" db="UniProtKB">
        <authorList>
            <consortium name="WormBaseParasite"/>
        </authorList>
    </citation>
    <scope>IDENTIFICATION</scope>
</reference>
<dbReference type="Pfam" id="PF00270">
    <property type="entry name" value="DEAD"/>
    <property type="match status" value="1"/>
</dbReference>
<dbReference type="AlphaFoldDB" id="A0A183DA72"/>
<feature type="domain" description="DEAD/DEAH-box helicase" evidence="1">
    <location>
        <begin position="11"/>
        <end position="115"/>
    </location>
</feature>
<dbReference type="PROSITE" id="PS00039">
    <property type="entry name" value="DEAD_ATP_HELICASE"/>
    <property type="match status" value="1"/>
</dbReference>
<evidence type="ECO:0000313" key="2">
    <source>
        <dbReference type="EMBL" id="VDK51480.1"/>
    </source>
</evidence>
<dbReference type="EMBL" id="UYRT01012142">
    <property type="protein sequence ID" value="VDK51480.1"/>
    <property type="molecule type" value="Genomic_DNA"/>
</dbReference>
<dbReference type="GO" id="GO:0003676">
    <property type="term" value="F:nucleic acid binding"/>
    <property type="evidence" value="ECO:0007669"/>
    <property type="project" value="InterPro"/>
</dbReference>
<sequence>MLHFSCEDIAEFKKYNVFNTCIVSLCGSHDLKAERLQLKNAKVAIATPGRLMEHITDLDCPADFTRLSIVRRGIRRAVSLITYSAVRLSAAGAKYLVVDEADRMSQTARIEWLNDFEAVANCELDC</sequence>
<dbReference type="Gene3D" id="3.40.50.300">
    <property type="entry name" value="P-loop containing nucleotide triphosphate hydrolases"/>
    <property type="match status" value="1"/>
</dbReference>
<dbReference type="SUPFAM" id="SSF52540">
    <property type="entry name" value="P-loop containing nucleoside triphosphate hydrolases"/>
    <property type="match status" value="1"/>
</dbReference>
<protein>
    <submittedName>
        <fullName evidence="4">DEAD domain-containing protein</fullName>
    </submittedName>
</protein>
<dbReference type="OrthoDB" id="5875764at2759"/>
<dbReference type="InterPro" id="IPR027417">
    <property type="entry name" value="P-loop_NTPase"/>
</dbReference>
<dbReference type="InterPro" id="IPR000629">
    <property type="entry name" value="RNA-helicase_DEAD-box_CS"/>
</dbReference>
<gene>
    <name evidence="2" type="ORF">GPUH_LOCUS5613</name>
</gene>
<proteinExistence type="predicted"/>
<dbReference type="Proteomes" id="UP000271098">
    <property type="component" value="Unassembled WGS sequence"/>
</dbReference>
<dbReference type="GO" id="GO:0005524">
    <property type="term" value="F:ATP binding"/>
    <property type="evidence" value="ECO:0007669"/>
    <property type="project" value="InterPro"/>
</dbReference>
<dbReference type="WBParaSite" id="GPUH_0000562101-mRNA-1">
    <property type="protein sequence ID" value="GPUH_0000562101-mRNA-1"/>
    <property type="gene ID" value="GPUH_0000562101"/>
</dbReference>
<evidence type="ECO:0000313" key="3">
    <source>
        <dbReference type="Proteomes" id="UP000271098"/>
    </source>
</evidence>